<dbReference type="AlphaFoldDB" id="A0A240C7F5"/>
<dbReference type="PANTHER" id="PTHR32234">
    <property type="entry name" value="THIOL:DISULFIDE INTERCHANGE PROTEIN DSBD"/>
    <property type="match status" value="1"/>
</dbReference>
<name>A0A240C7F5_SERFI</name>
<keyword evidence="3" id="KW-0201">Cytochrome c-type biogenesis</keyword>
<comment type="subcellular location">
    <subcellularLocation>
        <location evidence="1">Membrane</location>
        <topology evidence="1">Multi-pass membrane protein</topology>
    </subcellularLocation>
</comment>
<dbReference type="CDD" id="cd02953">
    <property type="entry name" value="DsbDgamma"/>
    <property type="match status" value="1"/>
</dbReference>
<dbReference type="EMBL" id="LT906479">
    <property type="protein sequence ID" value="SNW03739.1"/>
    <property type="molecule type" value="Genomic_DNA"/>
</dbReference>
<dbReference type="RefSeq" id="WP_061795755.1">
    <property type="nucleotide sequence ID" value="NZ_CABITV010000004.1"/>
</dbReference>
<dbReference type="OrthoDB" id="9811036at2"/>
<sequence length="678" mass="72976">MLNIIRSAFACLFMLWLPALQAADSGWLQEPANDHAKVRLRADTSQPGETRLLLAVELQKGWKTYWRSPGEGGIAPAIAWQGNPPAAVWHWPTPQRFEVAGITTQGYHDSVSLPIVLPGRLSGSLAGTLTLSTCSNVCILTDYPFSLDLAAPNDPQFNHDFAQAMGQVPIASGLAEGVKAGYRHGELQIVAERAAGWRQPALFFDTLNDADLGKPRVEADGERLLARVPVSDGWGDAAPDLRGKTLTLVLSDGGMAQQVTLPIGEPLAPPGAGTFPLWQAVLMALAGGLILNLMPCVLPVLGIKLGSVLQVERRDRRSVRLQFLASSLGILASFMALALLMTLLRLGNHALGWGIQFQNPWFIGFMVVVTLLFSANLFGLFHLRLSSSLNTSLATHDGHGLSGHFWQGAFATLLATPCSAPFLGTAVAFALAAPLPVLWGMFVALGIGMSLPWLLIAAWPALALRLPRPGRWMNGLKLAMGLLMLASSLWLLSLMTNHIGVRPTLWLGGLALLGLLLAAWRRHGARLAGKLAAGLLVVAGIGLLAGALTAGQWRQPLQDKVHWQPLSERAIEQALARHQRVFVDVTADWCVTCKANKFNVLLRDDVQRALSADDVVALRGDWSRPSADISAFLQRRGSVAVPFNQIYGPGRPDGEVLSPLLTREAVLQTLSEAKGTEQ</sequence>
<dbReference type="GO" id="GO:0016020">
    <property type="term" value="C:membrane"/>
    <property type="evidence" value="ECO:0007669"/>
    <property type="project" value="UniProtKB-SubCell"/>
</dbReference>
<gene>
    <name evidence="10" type="primary">dsbD_2</name>
    <name evidence="10" type="ORF">SAMEA4384070_03476</name>
</gene>
<protein>
    <submittedName>
        <fullName evidence="10">Thiol:disulfide interchange protein DsbD</fullName>
        <ecNumber evidence="10">1.8.1.8</ecNumber>
    </submittedName>
</protein>
<dbReference type="GO" id="GO:0045454">
    <property type="term" value="P:cell redox homeostasis"/>
    <property type="evidence" value="ECO:0007669"/>
    <property type="project" value="TreeGrafter"/>
</dbReference>
<feature type="transmembrane region" description="Helical" evidence="6">
    <location>
        <begin position="474"/>
        <end position="492"/>
    </location>
</feature>
<keyword evidence="10" id="KW-0560">Oxidoreductase</keyword>
<dbReference type="SUPFAM" id="SSF52833">
    <property type="entry name" value="Thioredoxin-like"/>
    <property type="match status" value="1"/>
</dbReference>
<evidence type="ECO:0000259" key="9">
    <source>
        <dbReference type="Pfam" id="PF11412"/>
    </source>
</evidence>
<evidence type="ECO:0000256" key="3">
    <source>
        <dbReference type="ARBA" id="ARBA00022748"/>
    </source>
</evidence>
<dbReference type="Pfam" id="PF11412">
    <property type="entry name" value="DsbD_N"/>
    <property type="match status" value="1"/>
</dbReference>
<feature type="transmembrane region" description="Helical" evidence="6">
    <location>
        <begin position="437"/>
        <end position="462"/>
    </location>
</feature>
<feature type="domain" description="Thiol:disulfide interchange protein DsbD N-terminal" evidence="9">
    <location>
        <begin position="44"/>
        <end position="146"/>
    </location>
</feature>
<dbReference type="InterPro" id="IPR035671">
    <property type="entry name" value="DsbD_gamma"/>
</dbReference>
<evidence type="ECO:0000313" key="10">
    <source>
        <dbReference type="EMBL" id="SNW03739.1"/>
    </source>
</evidence>
<accession>A0A240C7F5</accession>
<evidence type="ECO:0000256" key="5">
    <source>
        <dbReference type="ARBA" id="ARBA00023136"/>
    </source>
</evidence>
<dbReference type="Gene3D" id="3.40.30.10">
    <property type="entry name" value="Glutaredoxin"/>
    <property type="match status" value="1"/>
</dbReference>
<organism evidence="10 11">
    <name type="scientific">Serratia ficaria</name>
    <dbReference type="NCBI Taxonomy" id="61651"/>
    <lineage>
        <taxon>Bacteria</taxon>
        <taxon>Pseudomonadati</taxon>
        <taxon>Pseudomonadota</taxon>
        <taxon>Gammaproteobacteria</taxon>
        <taxon>Enterobacterales</taxon>
        <taxon>Yersiniaceae</taxon>
        <taxon>Serratia</taxon>
    </lineage>
</organism>
<dbReference type="GeneID" id="75028611"/>
<feature type="signal peptide" evidence="7">
    <location>
        <begin position="1"/>
        <end position="22"/>
    </location>
</feature>
<feature type="chain" id="PRO_5011268164" evidence="7">
    <location>
        <begin position="23"/>
        <end position="678"/>
    </location>
</feature>
<feature type="transmembrane region" description="Helical" evidence="6">
    <location>
        <begin position="361"/>
        <end position="383"/>
    </location>
</feature>
<dbReference type="EC" id="1.8.1.8" evidence="10"/>
<evidence type="ECO:0000313" key="11">
    <source>
        <dbReference type="Proteomes" id="UP000215134"/>
    </source>
</evidence>
<keyword evidence="2 6" id="KW-0812">Transmembrane</keyword>
<dbReference type="InterPro" id="IPR036249">
    <property type="entry name" value="Thioredoxin-like_sf"/>
</dbReference>
<dbReference type="Pfam" id="PF13899">
    <property type="entry name" value="Thioredoxin_7"/>
    <property type="match status" value="1"/>
</dbReference>
<feature type="transmembrane region" description="Helical" evidence="6">
    <location>
        <begin position="404"/>
        <end position="431"/>
    </location>
</feature>
<keyword evidence="11" id="KW-1185">Reference proteome</keyword>
<evidence type="ECO:0000256" key="2">
    <source>
        <dbReference type="ARBA" id="ARBA00022692"/>
    </source>
</evidence>
<dbReference type="InterPro" id="IPR028250">
    <property type="entry name" value="DsbDN"/>
</dbReference>
<dbReference type="PANTHER" id="PTHR32234:SF3">
    <property type="entry name" value="SUPPRESSION OF COPPER SENSITIVITY PROTEIN"/>
    <property type="match status" value="1"/>
</dbReference>
<keyword evidence="4 6" id="KW-1133">Transmembrane helix</keyword>
<feature type="transmembrane region" description="Helical" evidence="6">
    <location>
        <begin position="532"/>
        <end position="553"/>
    </location>
</feature>
<evidence type="ECO:0000259" key="8">
    <source>
        <dbReference type="Pfam" id="PF02683"/>
    </source>
</evidence>
<keyword evidence="5 6" id="KW-0472">Membrane</keyword>
<reference evidence="10 11" key="1">
    <citation type="submission" date="2017-06" db="EMBL/GenBank/DDBJ databases">
        <authorList>
            <consortium name="Pathogen Informatics"/>
        </authorList>
    </citation>
    <scope>NUCLEOTIDE SEQUENCE [LARGE SCALE GENOMIC DNA]</scope>
    <source>
        <strain evidence="10 11">NCTC12148</strain>
    </source>
</reference>
<dbReference type="Proteomes" id="UP000215134">
    <property type="component" value="Chromosome 1"/>
</dbReference>
<evidence type="ECO:0000256" key="6">
    <source>
        <dbReference type="SAM" id="Phobius"/>
    </source>
</evidence>
<dbReference type="KEGG" id="sfj:SAMEA4384070_3476"/>
<keyword evidence="7" id="KW-0732">Signal</keyword>
<proteinExistence type="predicted"/>
<feature type="domain" description="Cytochrome C biogenesis protein transmembrane" evidence="8">
    <location>
        <begin position="278"/>
        <end position="493"/>
    </location>
</feature>
<feature type="transmembrane region" description="Helical" evidence="6">
    <location>
        <begin position="277"/>
        <end position="301"/>
    </location>
</feature>
<evidence type="ECO:0000256" key="4">
    <source>
        <dbReference type="ARBA" id="ARBA00022989"/>
    </source>
</evidence>
<feature type="transmembrane region" description="Helical" evidence="6">
    <location>
        <begin position="321"/>
        <end position="341"/>
    </location>
</feature>
<dbReference type="InterPro" id="IPR003834">
    <property type="entry name" value="Cyt_c_assmbl_TM_dom"/>
</dbReference>
<feature type="transmembrane region" description="Helical" evidence="6">
    <location>
        <begin position="504"/>
        <end position="520"/>
    </location>
</feature>
<evidence type="ECO:0000256" key="7">
    <source>
        <dbReference type="SAM" id="SignalP"/>
    </source>
</evidence>
<dbReference type="GO" id="GO:0047134">
    <property type="term" value="F:protein-disulfide reductase [NAD(P)H] activity"/>
    <property type="evidence" value="ECO:0007669"/>
    <property type="project" value="UniProtKB-EC"/>
</dbReference>
<evidence type="ECO:0000256" key="1">
    <source>
        <dbReference type="ARBA" id="ARBA00004141"/>
    </source>
</evidence>
<dbReference type="Pfam" id="PF02683">
    <property type="entry name" value="DsbD_TM"/>
    <property type="match status" value="1"/>
</dbReference>
<dbReference type="STRING" id="1411141.GCA_001590885_01356"/>
<dbReference type="GO" id="GO:0017004">
    <property type="term" value="P:cytochrome complex assembly"/>
    <property type="evidence" value="ECO:0007669"/>
    <property type="project" value="UniProtKB-KW"/>
</dbReference>